<dbReference type="Proteomes" id="UP000035680">
    <property type="component" value="Unassembled WGS sequence"/>
</dbReference>
<dbReference type="Pfam" id="PF08617">
    <property type="entry name" value="CGI-121"/>
    <property type="match status" value="1"/>
</dbReference>
<dbReference type="AlphaFoldDB" id="A0A0K0FHK1"/>
<evidence type="ECO:0000313" key="8">
    <source>
        <dbReference type="WBParaSite" id="SVE_0836600.1"/>
    </source>
</evidence>
<dbReference type="Gene3D" id="3.30.2380.10">
    <property type="entry name" value="CGI121/TPRKB"/>
    <property type="match status" value="1"/>
</dbReference>
<keyword evidence="3" id="KW-0819">tRNA processing</keyword>
<evidence type="ECO:0000256" key="6">
    <source>
        <dbReference type="SAM" id="MobiDB-lite"/>
    </source>
</evidence>
<proteinExistence type="inferred from homology"/>
<comment type="subcellular location">
    <subcellularLocation>
        <location evidence="1">Nucleus</location>
    </subcellularLocation>
</comment>
<dbReference type="PANTHER" id="PTHR15840:SF10">
    <property type="entry name" value="EKC_KEOPS COMPLEX SUBUNIT TPRKB"/>
    <property type="match status" value="1"/>
</dbReference>
<accession>A0A0K0FHK1</accession>
<comment type="similarity">
    <text evidence="2 5">Belongs to the CGI121/TPRKB family.</text>
</comment>
<evidence type="ECO:0000256" key="2">
    <source>
        <dbReference type="ARBA" id="ARBA00005546"/>
    </source>
</evidence>
<dbReference type="NCBIfam" id="NF011465">
    <property type="entry name" value="PRK14886.1-1"/>
    <property type="match status" value="1"/>
</dbReference>
<dbReference type="SUPFAM" id="SSF143870">
    <property type="entry name" value="PF0523-like"/>
    <property type="match status" value="1"/>
</dbReference>
<evidence type="ECO:0000256" key="4">
    <source>
        <dbReference type="ARBA" id="ARBA00023242"/>
    </source>
</evidence>
<dbReference type="GO" id="GO:0005829">
    <property type="term" value="C:cytosol"/>
    <property type="evidence" value="ECO:0007669"/>
    <property type="project" value="TreeGrafter"/>
</dbReference>
<name>A0A0K0FHK1_STRVS</name>
<dbReference type="STRING" id="75913.A0A0K0FHK1"/>
<dbReference type="GO" id="GO:0005634">
    <property type="term" value="C:nucleus"/>
    <property type="evidence" value="ECO:0007669"/>
    <property type="project" value="UniProtKB-SubCell"/>
</dbReference>
<reference evidence="7" key="1">
    <citation type="submission" date="2014-07" db="EMBL/GenBank/DDBJ databases">
        <authorList>
            <person name="Martin A.A"/>
            <person name="De Silva N."/>
        </authorList>
    </citation>
    <scope>NUCLEOTIDE SEQUENCE</scope>
</reference>
<keyword evidence="7" id="KW-1185">Reference proteome</keyword>
<organism evidence="7 8">
    <name type="scientific">Strongyloides venezuelensis</name>
    <name type="common">Threadworm</name>
    <dbReference type="NCBI Taxonomy" id="75913"/>
    <lineage>
        <taxon>Eukaryota</taxon>
        <taxon>Metazoa</taxon>
        <taxon>Ecdysozoa</taxon>
        <taxon>Nematoda</taxon>
        <taxon>Chromadorea</taxon>
        <taxon>Rhabditida</taxon>
        <taxon>Tylenchina</taxon>
        <taxon>Panagrolaimomorpha</taxon>
        <taxon>Strongyloidoidea</taxon>
        <taxon>Strongyloididae</taxon>
        <taxon>Strongyloides</taxon>
    </lineage>
</organism>
<dbReference type="InterPro" id="IPR036504">
    <property type="entry name" value="CGI121/TPRKB_sf"/>
</dbReference>
<dbReference type="GO" id="GO:0002949">
    <property type="term" value="P:tRNA threonylcarbamoyladenosine modification"/>
    <property type="evidence" value="ECO:0007669"/>
    <property type="project" value="TreeGrafter"/>
</dbReference>
<dbReference type="WBParaSite" id="SVE_0836600.1">
    <property type="protein sequence ID" value="SVE_0836600.1"/>
    <property type="gene ID" value="SVE_0836600"/>
</dbReference>
<feature type="region of interest" description="Disordered" evidence="6">
    <location>
        <begin position="1"/>
        <end position="24"/>
    </location>
</feature>
<dbReference type="InterPro" id="IPR013926">
    <property type="entry name" value="CGI121/TPRKB"/>
</dbReference>
<evidence type="ECO:0000256" key="1">
    <source>
        <dbReference type="ARBA" id="ARBA00004123"/>
    </source>
</evidence>
<evidence type="ECO:0000256" key="3">
    <source>
        <dbReference type="ARBA" id="ARBA00022694"/>
    </source>
</evidence>
<evidence type="ECO:0000256" key="5">
    <source>
        <dbReference type="RuleBase" id="RU004398"/>
    </source>
</evidence>
<protein>
    <submittedName>
        <fullName evidence="8">EKC/KEOPS complex subunit TPRKB (inferred by orthology to a human protein)</fullName>
    </submittedName>
</protein>
<feature type="compositionally biased region" description="Basic and acidic residues" evidence="6">
    <location>
        <begin position="1"/>
        <end position="15"/>
    </location>
</feature>
<reference evidence="8" key="2">
    <citation type="submission" date="2015-08" db="UniProtKB">
        <authorList>
            <consortium name="WormBaseParasite"/>
        </authorList>
    </citation>
    <scope>IDENTIFICATION</scope>
</reference>
<sequence>MCQNVSKKDDVKVDNNNEDNTNVNNLGAMKHFKLSPYLSSKGSDEHKKRKNIKGEIDFIQRKYNSRMKSGISRLYELQPDPYDATQRRSMRVCVFTEVKNVNELMEMVRTGEIDAALIKAELVVEPFVLLAAANRAVHQAAHNRMSTRSLSAELIYSLSPTRNISESLINFGISEGSENLIVCVFDDAKGSKMVKLSKKIKGKPVKFEKWMELVHYPSIKKLYNLKTSDLKSEDLCDIIANQIVSKDMIN</sequence>
<keyword evidence="4 5" id="KW-0539">Nucleus</keyword>
<evidence type="ECO:0000313" key="7">
    <source>
        <dbReference type="Proteomes" id="UP000035680"/>
    </source>
</evidence>
<dbReference type="PANTHER" id="PTHR15840">
    <property type="entry name" value="CGI-121 FAMILY MEMBER"/>
    <property type="match status" value="1"/>
</dbReference>
<dbReference type="GO" id="GO:0000408">
    <property type="term" value="C:EKC/KEOPS complex"/>
    <property type="evidence" value="ECO:0007669"/>
    <property type="project" value="TreeGrafter"/>
</dbReference>